<accession>A0ABP6RK63</accession>
<evidence type="ECO:0000313" key="3">
    <source>
        <dbReference type="Proteomes" id="UP001500483"/>
    </source>
</evidence>
<evidence type="ECO:0000313" key="2">
    <source>
        <dbReference type="EMBL" id="GAA3353671.1"/>
    </source>
</evidence>
<gene>
    <name evidence="2" type="ORF">GCM10020366_07790</name>
</gene>
<comment type="caution">
    <text evidence="2">The sequence shown here is derived from an EMBL/GenBank/DDBJ whole genome shotgun (WGS) entry which is preliminary data.</text>
</comment>
<dbReference type="Gene3D" id="3.20.20.70">
    <property type="entry name" value="Aldolase class I"/>
    <property type="match status" value="1"/>
</dbReference>
<name>A0ABP6RK63_9PSEU</name>
<feature type="region of interest" description="Disordered" evidence="1">
    <location>
        <begin position="43"/>
        <end position="65"/>
    </location>
</feature>
<dbReference type="SUPFAM" id="SSF51569">
    <property type="entry name" value="Aldolase"/>
    <property type="match status" value="1"/>
</dbReference>
<feature type="compositionally biased region" description="Pro residues" evidence="1">
    <location>
        <begin position="49"/>
        <end position="58"/>
    </location>
</feature>
<reference evidence="3" key="1">
    <citation type="journal article" date="2019" name="Int. J. Syst. Evol. Microbiol.">
        <title>The Global Catalogue of Microorganisms (GCM) 10K type strain sequencing project: providing services to taxonomists for standard genome sequencing and annotation.</title>
        <authorList>
            <consortium name="The Broad Institute Genomics Platform"/>
            <consortium name="The Broad Institute Genome Sequencing Center for Infectious Disease"/>
            <person name="Wu L."/>
            <person name="Ma J."/>
        </authorList>
    </citation>
    <scope>NUCLEOTIDE SEQUENCE [LARGE SCALE GENOMIC DNA]</scope>
    <source>
        <strain evidence="3">JCM 9687</strain>
    </source>
</reference>
<organism evidence="2 3">
    <name type="scientific">Saccharopolyspora gregorii</name>
    <dbReference type="NCBI Taxonomy" id="33914"/>
    <lineage>
        <taxon>Bacteria</taxon>
        <taxon>Bacillati</taxon>
        <taxon>Actinomycetota</taxon>
        <taxon>Actinomycetes</taxon>
        <taxon>Pseudonocardiales</taxon>
        <taxon>Pseudonocardiaceae</taxon>
        <taxon>Saccharopolyspora</taxon>
    </lineage>
</organism>
<dbReference type="EMBL" id="BAAAYK010000020">
    <property type="protein sequence ID" value="GAA3353671.1"/>
    <property type="molecule type" value="Genomic_DNA"/>
</dbReference>
<protein>
    <submittedName>
        <fullName evidence="2">Uncharacterized protein</fullName>
    </submittedName>
</protein>
<sequence length="108" mass="11472">MTTNPIPVKAALNLLGHRVGGPRLPLVEADEAETAVVRNALIAAASSNPDPPEAPRPPGALQHPVTSPAFRLSAAKPLSGDHLISPTTRGFSAVFSRGQRFLLWRSHR</sequence>
<dbReference type="Proteomes" id="UP001500483">
    <property type="component" value="Unassembled WGS sequence"/>
</dbReference>
<evidence type="ECO:0000256" key="1">
    <source>
        <dbReference type="SAM" id="MobiDB-lite"/>
    </source>
</evidence>
<dbReference type="InterPro" id="IPR013785">
    <property type="entry name" value="Aldolase_TIM"/>
</dbReference>
<dbReference type="RefSeq" id="WP_344924295.1">
    <property type="nucleotide sequence ID" value="NZ_BAAAYK010000020.1"/>
</dbReference>
<proteinExistence type="predicted"/>
<keyword evidence="3" id="KW-1185">Reference proteome</keyword>